<gene>
    <name evidence="3" type="ORF">MAR_007420</name>
</gene>
<feature type="compositionally biased region" description="Low complexity" evidence="1">
    <location>
        <begin position="244"/>
        <end position="257"/>
    </location>
</feature>
<keyword evidence="2" id="KW-0732">Signal</keyword>
<dbReference type="InterPro" id="IPR022638">
    <property type="entry name" value="Transloc_intimin_rcpt"/>
</dbReference>
<evidence type="ECO:0000256" key="1">
    <source>
        <dbReference type="SAM" id="MobiDB-lite"/>
    </source>
</evidence>
<protein>
    <submittedName>
        <fullName evidence="3">TITIN-like protein</fullName>
    </submittedName>
</protein>
<dbReference type="PRINTS" id="PR01370">
    <property type="entry name" value="TRNSINTIMINR"/>
</dbReference>
<feature type="region of interest" description="Disordered" evidence="1">
    <location>
        <begin position="141"/>
        <end position="179"/>
    </location>
</feature>
<feature type="compositionally biased region" description="Gly residues" evidence="1">
    <location>
        <begin position="143"/>
        <end position="152"/>
    </location>
</feature>
<feature type="compositionally biased region" description="Polar residues" evidence="1">
    <location>
        <begin position="309"/>
        <end position="322"/>
    </location>
</feature>
<feature type="compositionally biased region" description="Polar residues" evidence="1">
    <location>
        <begin position="386"/>
        <end position="405"/>
    </location>
</feature>
<reference evidence="3" key="1">
    <citation type="submission" date="2022-11" db="EMBL/GenBank/DDBJ databases">
        <title>Centuries of genome instability and evolution in soft-shell clam transmissible cancer (bioRxiv).</title>
        <authorList>
            <person name="Hart S.F.M."/>
            <person name="Yonemitsu M.A."/>
            <person name="Giersch R.M."/>
            <person name="Beal B.F."/>
            <person name="Arriagada G."/>
            <person name="Davis B.W."/>
            <person name="Ostrander E.A."/>
            <person name="Goff S.P."/>
            <person name="Metzger M.J."/>
        </authorList>
    </citation>
    <scope>NUCLEOTIDE SEQUENCE</scope>
    <source>
        <strain evidence="3">MELC-2E11</strain>
        <tissue evidence="3">Siphon/mantle</tissue>
    </source>
</reference>
<dbReference type="Proteomes" id="UP001164746">
    <property type="component" value="Chromosome 1"/>
</dbReference>
<name>A0ABY7DBB3_MYAAR</name>
<organism evidence="3 4">
    <name type="scientific">Mya arenaria</name>
    <name type="common">Soft-shell clam</name>
    <dbReference type="NCBI Taxonomy" id="6604"/>
    <lineage>
        <taxon>Eukaryota</taxon>
        <taxon>Metazoa</taxon>
        <taxon>Spiralia</taxon>
        <taxon>Lophotrochozoa</taxon>
        <taxon>Mollusca</taxon>
        <taxon>Bivalvia</taxon>
        <taxon>Autobranchia</taxon>
        <taxon>Heteroconchia</taxon>
        <taxon>Euheterodonta</taxon>
        <taxon>Imparidentia</taxon>
        <taxon>Neoheterodontei</taxon>
        <taxon>Myida</taxon>
        <taxon>Myoidea</taxon>
        <taxon>Myidae</taxon>
        <taxon>Mya</taxon>
    </lineage>
</organism>
<sequence length="560" mass="56483">MELYGYIITLAGISCIPLAAAQNLAALLGSLGGLGFGGDGPSFNMQMGGGGGGGNSNCPYQAHPDRIKFTQIVNNRQMTQNCAPGTLFDVSKCSCVNAPKTSPGGGPMPGSNPRLAASFGGFGGGGGGSGDISQLLGMLQQLQGGGGSGGGAPRLQQQRRQPSPTPVFRPTQRPHINTRAPEQNLQGGLSLDLQFPGNGQWANPIKYNPGLGLTPVVDPTILPDVLPPAVLDALKKATRPPGQTKAPTRPTAKPTIPQSTKPGHLPSTNPGQLPANVIDMLNRASSPPSQRPSSKTTKKPTKQNDTKMVGSTSLPNKSTSAGSLPPNVLRMLQQANSAAKPNSPRPTSKPMPTKRPTAPRPTGPQIPAGGDPMAALLAQLQAHMAKTSQPSASVPAQTRIQQPSRQPAKRPSGGAPDLSQLAGLLGGSGGLMGGSGGLMGGSGGPDLASLLGSLGNPLGNTGGNMGGNSPSAPGGMLDFNSLSGNLNVAALMGETPGPSLGQNLDMTSFFNTQGKMGAGGGLAGLQNLNIAKLQQLDRQGVIDISDLSPAGLAAANAHFG</sequence>
<feature type="signal peptide" evidence="2">
    <location>
        <begin position="1"/>
        <end position="21"/>
    </location>
</feature>
<accession>A0ABY7DBB3</accession>
<evidence type="ECO:0000256" key="2">
    <source>
        <dbReference type="SAM" id="SignalP"/>
    </source>
</evidence>
<feature type="chain" id="PRO_5046408207" evidence="2">
    <location>
        <begin position="22"/>
        <end position="560"/>
    </location>
</feature>
<feature type="compositionally biased region" description="Polar residues" evidence="1">
    <location>
        <begin position="258"/>
        <end position="271"/>
    </location>
</feature>
<keyword evidence="4" id="KW-1185">Reference proteome</keyword>
<evidence type="ECO:0000313" key="4">
    <source>
        <dbReference type="Proteomes" id="UP001164746"/>
    </source>
</evidence>
<dbReference type="EMBL" id="CP111012">
    <property type="protein sequence ID" value="WAQ94949.1"/>
    <property type="molecule type" value="Genomic_DNA"/>
</dbReference>
<feature type="region of interest" description="Disordered" evidence="1">
    <location>
        <begin position="238"/>
        <end position="422"/>
    </location>
</feature>
<feature type="compositionally biased region" description="Low complexity" evidence="1">
    <location>
        <begin position="153"/>
        <end position="162"/>
    </location>
</feature>
<proteinExistence type="predicted"/>
<evidence type="ECO:0000313" key="3">
    <source>
        <dbReference type="EMBL" id="WAQ94949.1"/>
    </source>
</evidence>
<feature type="compositionally biased region" description="Low complexity" evidence="1">
    <location>
        <begin position="285"/>
        <end position="295"/>
    </location>
</feature>